<dbReference type="SUPFAM" id="SSF54534">
    <property type="entry name" value="FKBP-like"/>
    <property type="match status" value="1"/>
</dbReference>
<dbReference type="PANTHER" id="PTHR47637:SF1">
    <property type="entry name" value="CHAPERONE SURA"/>
    <property type="match status" value="1"/>
</dbReference>
<comment type="caution">
    <text evidence="4">The sequence shown here is derived from an EMBL/GenBank/DDBJ whole genome shotgun (WGS) entry which is preliminary data.</text>
</comment>
<dbReference type="PANTHER" id="PTHR47637">
    <property type="entry name" value="CHAPERONE SURA"/>
    <property type="match status" value="1"/>
</dbReference>
<dbReference type="SUPFAM" id="SSF109998">
    <property type="entry name" value="Triger factor/SurA peptide-binding domain-like"/>
    <property type="match status" value="1"/>
</dbReference>
<dbReference type="InterPro" id="IPR000297">
    <property type="entry name" value="PPIase_PpiC"/>
</dbReference>
<sequence length="347" mass="39973">MLPWNSPFFAPGRGTAGGRDDEVKFRWCIPILFLLAAPLFAEEGMVLKPKQEPPQVNAILASVNGVPISLMDILNTTRNSEYQAYAVFSGKRLEEEIRKIRLKAVNDRIDKLLVLEEFRENPFPIPNQAVEEELDNIAERMGVRSRSEFTRRLRQSGTTIEDLRKEVEEYIILQMMIFDRIRVESNITPREVHEYFQAHRDEFVKPEKIELAMIMLRPSDPELEEKSRMIAEKLSASPDAFAELAKKYSIGPDAENGGNLGEIERKRLRSEFAAAMPEFEVGKVYGPIRTADGVSFLRILAHTPEVRGDFRTLSPEIRRRIDLKQREEIKEAYLSGLRSKAIIRYFF</sequence>
<protein>
    <recommendedName>
        <fullName evidence="3">PpiC domain-containing protein</fullName>
    </recommendedName>
</protein>
<dbReference type="Proteomes" id="UP000435649">
    <property type="component" value="Unassembled WGS sequence"/>
</dbReference>
<dbReference type="EMBL" id="VUNS01000003">
    <property type="protein sequence ID" value="MST96318.1"/>
    <property type="molecule type" value="Genomic_DNA"/>
</dbReference>
<feature type="domain" description="PpiC" evidence="3">
    <location>
        <begin position="206"/>
        <end position="301"/>
    </location>
</feature>
<evidence type="ECO:0000256" key="2">
    <source>
        <dbReference type="PROSITE-ProRule" id="PRU00278"/>
    </source>
</evidence>
<dbReference type="InterPro" id="IPR046357">
    <property type="entry name" value="PPIase_dom_sf"/>
</dbReference>
<dbReference type="AlphaFoldDB" id="A0A844G160"/>
<evidence type="ECO:0000256" key="1">
    <source>
        <dbReference type="ARBA" id="ARBA00022729"/>
    </source>
</evidence>
<dbReference type="GO" id="GO:0003755">
    <property type="term" value="F:peptidyl-prolyl cis-trans isomerase activity"/>
    <property type="evidence" value="ECO:0007669"/>
    <property type="project" value="UniProtKB-KW"/>
</dbReference>
<keyword evidence="2" id="KW-0697">Rotamase</keyword>
<reference evidence="4 5" key="1">
    <citation type="submission" date="2019-08" db="EMBL/GenBank/DDBJ databases">
        <title>In-depth cultivation of the pig gut microbiome towards novel bacterial diversity and tailored functional studies.</title>
        <authorList>
            <person name="Wylensek D."/>
            <person name="Hitch T.C.A."/>
            <person name="Clavel T."/>
        </authorList>
    </citation>
    <scope>NUCLEOTIDE SEQUENCE [LARGE SCALE GENOMIC DNA]</scope>
    <source>
        <strain evidence="4 5">BBE-744-WT-12</strain>
    </source>
</reference>
<name>A0A844G160_9BACT</name>
<dbReference type="Gene3D" id="1.10.4030.10">
    <property type="entry name" value="Porin chaperone SurA, peptide-binding domain"/>
    <property type="match status" value="1"/>
</dbReference>
<evidence type="ECO:0000313" key="5">
    <source>
        <dbReference type="Proteomes" id="UP000435649"/>
    </source>
</evidence>
<keyword evidence="5" id="KW-1185">Reference proteome</keyword>
<gene>
    <name evidence="4" type="ORF">FYJ85_04550</name>
</gene>
<dbReference type="Gene3D" id="3.10.50.40">
    <property type="match status" value="1"/>
</dbReference>
<dbReference type="Pfam" id="PF00639">
    <property type="entry name" value="Rotamase"/>
    <property type="match status" value="1"/>
</dbReference>
<organism evidence="4 5">
    <name type="scientific">Victivallis lenta</name>
    <dbReference type="NCBI Taxonomy" id="2606640"/>
    <lineage>
        <taxon>Bacteria</taxon>
        <taxon>Pseudomonadati</taxon>
        <taxon>Lentisphaerota</taxon>
        <taxon>Lentisphaeria</taxon>
        <taxon>Victivallales</taxon>
        <taxon>Victivallaceae</taxon>
        <taxon>Victivallis</taxon>
    </lineage>
</organism>
<keyword evidence="2" id="KW-0413">Isomerase</keyword>
<dbReference type="InterPro" id="IPR050280">
    <property type="entry name" value="OMP_Chaperone_SurA"/>
</dbReference>
<dbReference type="Pfam" id="PF13624">
    <property type="entry name" value="SurA_N_3"/>
    <property type="match status" value="1"/>
</dbReference>
<keyword evidence="1" id="KW-0732">Signal</keyword>
<dbReference type="PROSITE" id="PS50198">
    <property type="entry name" value="PPIC_PPIASE_2"/>
    <property type="match status" value="1"/>
</dbReference>
<dbReference type="InterPro" id="IPR027304">
    <property type="entry name" value="Trigger_fact/SurA_dom_sf"/>
</dbReference>
<accession>A0A844G160</accession>
<evidence type="ECO:0000313" key="4">
    <source>
        <dbReference type="EMBL" id="MST96318.1"/>
    </source>
</evidence>
<proteinExistence type="predicted"/>
<evidence type="ECO:0000259" key="3">
    <source>
        <dbReference type="PROSITE" id="PS50198"/>
    </source>
</evidence>